<dbReference type="InterPro" id="IPR029052">
    <property type="entry name" value="Metallo-depent_PP-like"/>
</dbReference>
<comment type="similarity">
    <text evidence="1 3">Belongs to the 5'-nucleotidase family.</text>
</comment>
<dbReference type="InterPro" id="IPR006179">
    <property type="entry name" value="5_nucleotidase/apyrase"/>
</dbReference>
<dbReference type="Pfam" id="PF02872">
    <property type="entry name" value="5_nucleotid_C"/>
    <property type="match status" value="1"/>
</dbReference>
<dbReference type="RefSeq" id="XP_022510279.1">
    <property type="nucleotide sequence ID" value="XM_022657402.1"/>
</dbReference>
<evidence type="ECO:0000259" key="6">
    <source>
        <dbReference type="Pfam" id="PF02872"/>
    </source>
</evidence>
<dbReference type="SUPFAM" id="SSF55816">
    <property type="entry name" value="5'-nucleotidase (syn. UDP-sugar hydrolase), C-terminal domain"/>
    <property type="match status" value="1"/>
</dbReference>
<dbReference type="AlphaFoldDB" id="A0A177F1X5"/>
<dbReference type="CDD" id="cd07406">
    <property type="entry name" value="MPP_CG11883_N"/>
    <property type="match status" value="1"/>
</dbReference>
<dbReference type="PRINTS" id="PR01607">
    <property type="entry name" value="APYRASEFAMLY"/>
</dbReference>
<dbReference type="InterPro" id="IPR036907">
    <property type="entry name" value="5'-Nucleotdase_C_sf"/>
</dbReference>
<accession>A0A177F1X5</accession>
<dbReference type="EMBL" id="LVKK01000057">
    <property type="protein sequence ID" value="OAG38327.1"/>
    <property type="molecule type" value="Genomic_DNA"/>
</dbReference>
<dbReference type="PANTHER" id="PTHR11575">
    <property type="entry name" value="5'-NUCLEOTIDASE-RELATED"/>
    <property type="match status" value="1"/>
</dbReference>
<evidence type="ECO:0000259" key="5">
    <source>
        <dbReference type="Pfam" id="PF00149"/>
    </source>
</evidence>
<organism evidence="7 8">
    <name type="scientific">Fonsecaea monophora</name>
    <dbReference type="NCBI Taxonomy" id="254056"/>
    <lineage>
        <taxon>Eukaryota</taxon>
        <taxon>Fungi</taxon>
        <taxon>Dikarya</taxon>
        <taxon>Ascomycota</taxon>
        <taxon>Pezizomycotina</taxon>
        <taxon>Eurotiomycetes</taxon>
        <taxon>Chaetothyriomycetidae</taxon>
        <taxon>Chaetothyriales</taxon>
        <taxon>Herpotrichiellaceae</taxon>
        <taxon>Fonsecaea</taxon>
    </lineage>
</organism>
<proteinExistence type="inferred from homology"/>
<comment type="caution">
    <text evidence="7">The sequence shown here is derived from an EMBL/GenBank/DDBJ whole genome shotgun (WGS) entry which is preliminary data.</text>
</comment>
<keyword evidence="2" id="KW-0732">Signal</keyword>
<dbReference type="Proteomes" id="UP000077002">
    <property type="component" value="Unassembled WGS sequence"/>
</dbReference>
<feature type="compositionally biased region" description="Basic and acidic residues" evidence="4">
    <location>
        <begin position="554"/>
        <end position="565"/>
    </location>
</feature>
<evidence type="ECO:0000313" key="7">
    <source>
        <dbReference type="EMBL" id="OAG38327.1"/>
    </source>
</evidence>
<evidence type="ECO:0000256" key="1">
    <source>
        <dbReference type="ARBA" id="ARBA00006654"/>
    </source>
</evidence>
<feature type="domain" description="5'-Nucleotidase C-terminal" evidence="6">
    <location>
        <begin position="310"/>
        <end position="458"/>
    </location>
</feature>
<name>A0A177F1X5_9EURO</name>
<dbReference type="PANTHER" id="PTHR11575:SF48">
    <property type="entry name" value="5'-NUCLEOTIDASE"/>
    <property type="match status" value="1"/>
</dbReference>
<dbReference type="GO" id="GO:0000166">
    <property type="term" value="F:nucleotide binding"/>
    <property type="evidence" value="ECO:0007669"/>
    <property type="project" value="UniProtKB-KW"/>
</dbReference>
<evidence type="ECO:0008006" key="9">
    <source>
        <dbReference type="Google" id="ProtNLM"/>
    </source>
</evidence>
<dbReference type="InterPro" id="IPR008334">
    <property type="entry name" value="5'-Nucleotdase_C"/>
</dbReference>
<dbReference type="SUPFAM" id="SSF56300">
    <property type="entry name" value="Metallo-dependent phosphatases"/>
    <property type="match status" value="1"/>
</dbReference>
<dbReference type="Gene3D" id="3.90.780.10">
    <property type="entry name" value="5'-Nucleotidase, C-terminal domain"/>
    <property type="match status" value="1"/>
</dbReference>
<evidence type="ECO:0000313" key="8">
    <source>
        <dbReference type="Proteomes" id="UP000077002"/>
    </source>
</evidence>
<evidence type="ECO:0000256" key="4">
    <source>
        <dbReference type="SAM" id="MobiDB-lite"/>
    </source>
</evidence>
<keyword evidence="3" id="KW-0547">Nucleotide-binding</keyword>
<dbReference type="GO" id="GO:0016787">
    <property type="term" value="F:hydrolase activity"/>
    <property type="evidence" value="ECO:0007669"/>
    <property type="project" value="UniProtKB-KW"/>
</dbReference>
<protein>
    <recommendedName>
        <fullName evidence="9">5'-Nucleotidase C-terminal domain-containing protein</fullName>
    </recommendedName>
</protein>
<keyword evidence="8" id="KW-1185">Reference proteome</keyword>
<reference evidence="7 8" key="1">
    <citation type="submission" date="2016-03" db="EMBL/GenBank/DDBJ databases">
        <title>Draft genome sequence of the Fonsecaea monophora CBS 269.37.</title>
        <authorList>
            <person name="Bombassaro A."/>
            <person name="Vinicius W.A."/>
            <person name="De Hoog S."/>
            <person name="Sun J."/>
            <person name="Souza E.M."/>
            <person name="Raittz R.T."/>
            <person name="Costa F."/>
            <person name="Leao A.C."/>
            <person name="Tadra-Sfeir M.Z."/>
            <person name="Baura V."/>
            <person name="Balsanelli E."/>
            <person name="Pedrosa F.O."/>
            <person name="Moreno L.F."/>
            <person name="Steffens M.B."/>
            <person name="Xi L."/>
            <person name="Bocca A.L."/>
            <person name="Felipe M.S."/>
            <person name="Teixeira M."/>
            <person name="Telles Filho F.Q."/>
            <person name="Azevedo C.M."/>
            <person name="Gomes R."/>
            <person name="Vicente V.A."/>
        </authorList>
    </citation>
    <scope>NUCLEOTIDE SEQUENCE [LARGE SCALE GENOMIC DNA]</scope>
    <source>
        <strain evidence="7 8">CBS 269.37</strain>
    </source>
</reference>
<dbReference type="InterPro" id="IPR041821">
    <property type="entry name" value="CG11883_N"/>
</dbReference>
<feature type="domain" description="Calcineurin-like phosphoesterase" evidence="5">
    <location>
        <begin position="18"/>
        <end position="234"/>
    </location>
</feature>
<dbReference type="Pfam" id="PF00149">
    <property type="entry name" value="Metallophos"/>
    <property type="match status" value="1"/>
</dbReference>
<sequence>MEEAVTYTAGDTSTPPDLRLLHFNDVYHLDAFSREPVGGVTRFQTVCNYYRNDERFSGQPDLIPLFSGDAFNPSLESSVTKGRHMVPVLNMIGTQVACVGNHDLDFGVKQFRSLARQCTFPWLLANVLDPQHGPDVPLGKASKTVMLTASNGIKIGVIGLVEREWLDTINSLPPNLIYKSASATAIELVPKLREEGAEIIIALTHQREPNDNKLAEKIPEGLIDIVLGGHDHYYKHSLINGTHVLRSGSDFKQLSYIEARRRPAGGKGWDFHIVRRDIVSDIAEDEKMTRVVDQLTASLKDKLEKPLGYTAAPLDARFTTVRLRESNIGNFVCDLMRAHYNGDCCLMAAGTIRGDQIYPPGVLKLKDIMNCFPFEDPTIVIRVTGAALLAALENSVGAYPALEGRFPQVSNITFEFDPSLPPLHRIKWTRVGGQPLDLERKYVLVTRGYMGRGKDGYDSLLVKSEGGEAEEIVSEENGILISMMLRQYFMSLKIIGKWKHWGKSLSRHWDAIHENLHETHPVVEPNLDDVSGNQLKAMDSKRGTTTPLDDSEDESSHRVQDHSDMLNERESLVARRVTRKWRRLAGVRCEAGCVDPMNEGEFQVDWTKAIAPRLEGRIRMVEGAQVVEVKS</sequence>
<evidence type="ECO:0000256" key="3">
    <source>
        <dbReference type="RuleBase" id="RU362119"/>
    </source>
</evidence>
<evidence type="ECO:0000256" key="2">
    <source>
        <dbReference type="ARBA" id="ARBA00022729"/>
    </source>
</evidence>
<dbReference type="InterPro" id="IPR004843">
    <property type="entry name" value="Calcineurin-like_PHP"/>
</dbReference>
<dbReference type="GeneID" id="34602601"/>
<keyword evidence="3" id="KW-0378">Hydrolase</keyword>
<dbReference type="Gene3D" id="3.60.21.10">
    <property type="match status" value="1"/>
</dbReference>
<dbReference type="GO" id="GO:0009166">
    <property type="term" value="P:nucleotide catabolic process"/>
    <property type="evidence" value="ECO:0007669"/>
    <property type="project" value="InterPro"/>
</dbReference>
<feature type="region of interest" description="Disordered" evidence="4">
    <location>
        <begin position="523"/>
        <end position="565"/>
    </location>
</feature>
<gene>
    <name evidence="7" type="ORF">AYO21_07447</name>
</gene>
<dbReference type="OrthoDB" id="10252235at2759"/>